<comment type="similarity">
    <text evidence="1">Belongs to the outer membrane porin (Opr) (TC 1.B.25) family.</text>
</comment>
<evidence type="ECO:0000313" key="6">
    <source>
        <dbReference type="Proteomes" id="UP000042738"/>
    </source>
</evidence>
<feature type="signal peptide" evidence="4">
    <location>
        <begin position="1"/>
        <end position="21"/>
    </location>
</feature>
<dbReference type="EMBL" id="CP050855">
    <property type="protein sequence ID" value="QLH61804.1"/>
    <property type="molecule type" value="Genomic_DNA"/>
</dbReference>
<accession>A0A068Z714</accession>
<sequence>MKNSASWGVIAIALLSTTAQSADKSLVDSSFFKDSQAEISLKNYWKYLKDDADIAKPQEIHSAWGQGLALGYQSGYLADILGVNLDYYSAVKLGASDAFNSRGVLYNNKLNDGKDNAAGFSKIGQRYIKLKGEVGGATLNAQWGWQTLRDYGVISRSTRLSPSSYLGWSGGATRAGLSFRGAYIERSMARNSPESLRLQTNDGRVIGHLATAELGYKNDLFNGQLAYGESQDYLRRQILRLAFSPDEKLTLGSQIYTTQALDGYQAMALSKRHFDRNANHYAFDAKWQEPRWNLKLGIAHTRAPKGEGALGFYPRHMTKDSRGTFTSMANVEAYMADGETMLGMEAEYRMTPEFTAGLLGTYGQFDYQGARVRLGEINAFGRWTPSHHKLKNLTVLAIVGPGWSYKHQNNTPVIADGRYQTSHSLAAEFIAEYRFKLF</sequence>
<evidence type="ECO:0000313" key="5">
    <source>
        <dbReference type="EMBL" id="QLH61804.1"/>
    </source>
</evidence>
<proteinExistence type="inferred from homology"/>
<evidence type="ECO:0000256" key="1">
    <source>
        <dbReference type="ARBA" id="ARBA00009075"/>
    </source>
</evidence>
<keyword evidence="3 4" id="KW-0732">Signal</keyword>
<evidence type="ECO:0000256" key="3">
    <source>
        <dbReference type="ARBA" id="ARBA00022729"/>
    </source>
</evidence>
<dbReference type="GO" id="GO:0015288">
    <property type="term" value="F:porin activity"/>
    <property type="evidence" value="ECO:0007669"/>
    <property type="project" value="TreeGrafter"/>
</dbReference>
<dbReference type="GeneID" id="93735112"/>
<evidence type="ECO:0000256" key="4">
    <source>
        <dbReference type="SAM" id="SignalP"/>
    </source>
</evidence>
<dbReference type="Gene3D" id="2.40.160.10">
    <property type="entry name" value="Porin"/>
    <property type="match status" value="1"/>
</dbReference>
<dbReference type="PANTHER" id="PTHR34596:SF2">
    <property type="entry name" value="CHITOPORIN"/>
    <property type="match status" value="1"/>
</dbReference>
<dbReference type="InterPro" id="IPR005318">
    <property type="entry name" value="OM_porin_bac"/>
</dbReference>
<dbReference type="STRING" id="138074.SYMBAF_160196"/>
<gene>
    <name evidence="5" type="ORF">SYMBAF_01035</name>
</gene>
<dbReference type="AlphaFoldDB" id="A0A068Z714"/>
<dbReference type="GO" id="GO:0016020">
    <property type="term" value="C:membrane"/>
    <property type="evidence" value="ECO:0007669"/>
    <property type="project" value="InterPro"/>
</dbReference>
<dbReference type="Proteomes" id="UP000042738">
    <property type="component" value="Chromosome"/>
</dbReference>
<organism evidence="5 6">
    <name type="scientific">Serratia symbiotica</name>
    <dbReference type="NCBI Taxonomy" id="138074"/>
    <lineage>
        <taxon>Bacteria</taxon>
        <taxon>Pseudomonadati</taxon>
        <taxon>Pseudomonadota</taxon>
        <taxon>Gammaproteobacteria</taxon>
        <taxon>Enterobacterales</taxon>
        <taxon>Yersiniaceae</taxon>
        <taxon>Serratia</taxon>
    </lineage>
</organism>
<name>A0A068Z714_9GAMM</name>
<feature type="chain" id="PRO_5030002369" evidence="4">
    <location>
        <begin position="22"/>
        <end position="438"/>
    </location>
</feature>
<keyword evidence="2" id="KW-0813">Transport</keyword>
<evidence type="ECO:0000256" key="2">
    <source>
        <dbReference type="ARBA" id="ARBA00022448"/>
    </source>
</evidence>
<dbReference type="Pfam" id="PF03573">
    <property type="entry name" value="OprD"/>
    <property type="match status" value="1"/>
</dbReference>
<protein>
    <submittedName>
        <fullName evidence="5">OprD family porin</fullName>
    </submittedName>
</protein>
<dbReference type="InterPro" id="IPR023614">
    <property type="entry name" value="Porin_dom_sf"/>
</dbReference>
<dbReference type="PANTHER" id="PTHR34596">
    <property type="entry name" value="CHITOPORIN"/>
    <property type="match status" value="1"/>
</dbReference>
<reference evidence="5 6" key="1">
    <citation type="journal article" date="2014" name="Genome Announc.">
        <title>Whole-Genome Sequence of Serratia symbiotica Strain CWBI-2.3T, a Free-Living Symbiont of the Black Bean Aphid Aphis fabae.</title>
        <authorList>
            <person name="Foray V."/>
            <person name="Grigorescu A.S."/>
            <person name="Sabri A."/>
            <person name="Haubruge E."/>
            <person name="Lognay G."/>
            <person name="Francis F."/>
            <person name="Fauconnier M.L."/>
            <person name="Hance T."/>
            <person name="Thonart P."/>
        </authorList>
    </citation>
    <scope>NUCLEOTIDE SEQUENCE [LARGE SCALE GENOMIC DNA]</scope>
    <source>
        <strain evidence="5">CWBI-2.3</strain>
    </source>
</reference>
<dbReference type="RefSeq" id="WP_082026877.1">
    <property type="nucleotide sequence ID" value="NZ_CP050855.1"/>
</dbReference>